<dbReference type="FunCoup" id="H2KMJ0">
    <property type="interactions" value="11"/>
</dbReference>
<dbReference type="EMBL" id="BX284605">
    <property type="protein sequence ID" value="CCE72127.1"/>
    <property type="molecule type" value="Genomic_DNA"/>
</dbReference>
<feature type="compositionally biased region" description="Low complexity" evidence="2">
    <location>
        <begin position="62"/>
        <end position="77"/>
    </location>
</feature>
<evidence type="ECO:0000313" key="5">
    <source>
        <dbReference type="EMBL" id="CCE72127.1"/>
    </source>
</evidence>
<organism evidence="5 6">
    <name type="scientific">Caenorhabditis elegans</name>
    <dbReference type="NCBI Taxonomy" id="6239"/>
    <lineage>
        <taxon>Eukaryota</taxon>
        <taxon>Metazoa</taxon>
        <taxon>Ecdysozoa</taxon>
        <taxon>Nematoda</taxon>
        <taxon>Chromadorea</taxon>
        <taxon>Rhabditida</taxon>
        <taxon>Rhabditina</taxon>
        <taxon>Rhabditomorpha</taxon>
        <taxon>Rhabditoidea</taxon>
        <taxon>Rhabditidae</taxon>
        <taxon>Peloderinae</taxon>
        <taxon>Caenorhabditis</taxon>
    </lineage>
</organism>
<dbReference type="OrthoDB" id="5779307at2759"/>
<dbReference type="PANTHER" id="PTHR22991">
    <property type="entry name" value="PROTEIN CBG13490"/>
    <property type="match status" value="1"/>
</dbReference>
<feature type="transmembrane region" description="Helical" evidence="3">
    <location>
        <begin position="12"/>
        <end position="36"/>
    </location>
</feature>
<dbReference type="CTD" id="190827"/>
<dbReference type="InterPro" id="IPR018378">
    <property type="entry name" value="C-type_lectin_CS"/>
</dbReference>
<proteinExistence type="predicted"/>
<dbReference type="InterPro" id="IPR016187">
    <property type="entry name" value="CTDL_fold"/>
</dbReference>
<feature type="region of interest" description="Disordered" evidence="2">
    <location>
        <begin position="62"/>
        <end position="86"/>
    </location>
</feature>
<feature type="domain" description="C-type lectin" evidence="4">
    <location>
        <begin position="101"/>
        <end position="227"/>
    </location>
</feature>
<dbReference type="Pfam" id="PF00059">
    <property type="entry name" value="Lectin_C"/>
    <property type="match status" value="2"/>
</dbReference>
<dbReference type="CDD" id="cd00037">
    <property type="entry name" value="CLECT"/>
    <property type="match status" value="2"/>
</dbReference>
<evidence type="ECO:0000259" key="4">
    <source>
        <dbReference type="PROSITE" id="PS50041"/>
    </source>
</evidence>
<dbReference type="InterPro" id="IPR050976">
    <property type="entry name" value="Snaclec"/>
</dbReference>
<dbReference type="PROSITE" id="PS50041">
    <property type="entry name" value="C_TYPE_LECTIN_2"/>
    <property type="match status" value="2"/>
</dbReference>
<dbReference type="Bgee" id="WBGene00013608">
    <property type="expression patterns" value="Expressed in larva"/>
</dbReference>
<evidence type="ECO:0000313" key="6">
    <source>
        <dbReference type="Proteomes" id="UP000001940"/>
    </source>
</evidence>
<dbReference type="PaxDb" id="6239-Y102A5B.2b"/>
<dbReference type="AGR" id="WB:WBGene00013608"/>
<keyword evidence="3" id="KW-0472">Membrane</keyword>
<dbReference type="InterPro" id="IPR001304">
    <property type="entry name" value="C-type_lectin-like"/>
</dbReference>
<dbReference type="Proteomes" id="UP000001940">
    <property type="component" value="Chromosome V"/>
</dbReference>
<feature type="domain" description="C-type lectin" evidence="4">
    <location>
        <begin position="241"/>
        <end position="353"/>
    </location>
</feature>
<dbReference type="WormBase" id="Y102A5B.2b">
    <property type="protein sequence ID" value="CE46552"/>
    <property type="gene ID" value="WBGene00013608"/>
    <property type="gene designation" value="clec-35"/>
</dbReference>
<dbReference type="ExpressionAtlas" id="H2KMJ0">
    <property type="expression patterns" value="baseline and differential"/>
</dbReference>
<dbReference type="PhylomeDB" id="H2KMJ0"/>
<evidence type="ECO:0000256" key="2">
    <source>
        <dbReference type="SAM" id="MobiDB-lite"/>
    </source>
</evidence>
<gene>
    <name evidence="5 7" type="primary">clec-35</name>
    <name evidence="5" type="ORF">CELE_Y102A5B.2</name>
    <name evidence="7" type="ORF">Y102A5B.2</name>
</gene>
<keyword evidence="1" id="KW-1015">Disulfide bond</keyword>
<dbReference type="SUPFAM" id="SSF56436">
    <property type="entry name" value="C-type lectin-like"/>
    <property type="match status" value="2"/>
</dbReference>
<keyword evidence="3" id="KW-1133">Transmembrane helix</keyword>
<accession>H2KMJ0</accession>
<reference evidence="5 6" key="1">
    <citation type="journal article" date="1998" name="Science">
        <title>Genome sequence of the nematode C. elegans: a platform for investigating biology.</title>
        <authorList>
            <consortium name="The C. elegans sequencing consortium"/>
            <person name="Sulson J.E."/>
            <person name="Waterston R."/>
        </authorList>
    </citation>
    <scope>NUCLEOTIDE SEQUENCE [LARGE SCALE GENOMIC DNA]</scope>
    <source>
        <strain evidence="5 6">Bristol N2</strain>
    </source>
</reference>
<dbReference type="RefSeq" id="NP_001256728.1">
    <property type="nucleotide sequence ID" value="NM_001269799.1"/>
</dbReference>
<dbReference type="SMART" id="SM00034">
    <property type="entry name" value="CLECT"/>
    <property type="match status" value="2"/>
</dbReference>
<evidence type="ECO:0000256" key="1">
    <source>
        <dbReference type="ARBA" id="ARBA00023157"/>
    </source>
</evidence>
<dbReference type="Gene3D" id="3.10.100.10">
    <property type="entry name" value="Mannose-Binding Protein A, subunit A"/>
    <property type="match status" value="2"/>
</dbReference>
<name>H2KMJ0_CAEEL</name>
<dbReference type="SMR" id="H2KMJ0"/>
<dbReference type="InParanoid" id="H2KMJ0"/>
<keyword evidence="6" id="KW-1185">Reference proteome</keyword>
<evidence type="ECO:0000313" key="7">
    <source>
        <dbReference type="WormBase" id="Y102A5B.2b"/>
    </source>
</evidence>
<dbReference type="PROSITE" id="PS00615">
    <property type="entry name" value="C_TYPE_LECTIN_1"/>
    <property type="match status" value="1"/>
</dbReference>
<sequence>MMFEKLHRFLQLHWKIILFGVIFEILITIGAVRLTYILSKPFCETDTITSSAIQTSTVSSFATTSTGSDTSSNSTTTRPLSTSTEPAPPFTLDCTIGFTHINGKCWFLIPIRRTREDADAVCMGYGGSTLFSIRNEQENTAALDYLSNAGVNYVWTGLICAGNTSSSCTWDMKSGSAADYDNFANGEKVIGFPNETNTSCVYFITSGPDAGQWKSGSCNQTMGFMCELPPTIHDGSCDYNYNNQCYLRYNTPHNIPDAQEICKTRCANLVSISSANENRFIRSLFTTQGYVLLGAAVIYYDDIYWLDGSPAVYNYIERYQHGACLLLNVNWVYITDGAWYTERCTTPGKFLCKRPAGTVC</sequence>
<keyword evidence="3" id="KW-0812">Transmembrane</keyword>
<dbReference type="InterPro" id="IPR016186">
    <property type="entry name" value="C-type_lectin-like/link_sf"/>
</dbReference>
<dbReference type="OMA" id="IGFTHIN"/>
<dbReference type="AlphaFoldDB" id="H2KMJ0"/>
<dbReference type="eggNOG" id="KOG4297">
    <property type="taxonomic scope" value="Eukaryota"/>
</dbReference>
<dbReference type="PANTHER" id="PTHR22991:SF44">
    <property type="entry name" value="C-TYPE LECTIN-RELATED"/>
    <property type="match status" value="1"/>
</dbReference>
<dbReference type="GeneID" id="190827"/>
<protein>
    <submittedName>
        <fullName evidence="5">C-type lectin domain-containing protein</fullName>
    </submittedName>
</protein>
<evidence type="ECO:0000256" key="3">
    <source>
        <dbReference type="SAM" id="Phobius"/>
    </source>
</evidence>